<evidence type="ECO:0000256" key="3">
    <source>
        <dbReference type="ARBA" id="ARBA00022989"/>
    </source>
</evidence>
<keyword evidence="4" id="KW-0472">Membrane</keyword>
<keyword evidence="7" id="KW-1185">Reference proteome</keyword>
<feature type="region of interest" description="Disordered" evidence="5">
    <location>
        <begin position="80"/>
        <end position="210"/>
    </location>
</feature>
<dbReference type="SUPFAM" id="SSF74653">
    <property type="entry name" value="TolA/TonB C-terminal domain"/>
    <property type="match status" value="1"/>
</dbReference>
<reference evidence="6 7" key="1">
    <citation type="submission" date="2017-07" db="EMBL/GenBank/DDBJ databases">
        <title>Annotated genome sequence of Bacterioplanes sanyensis isolated from Red Sea.</title>
        <authorList>
            <person name="Rehman Z.U."/>
        </authorList>
    </citation>
    <scope>NUCLEOTIDE SEQUENCE [LARGE SCALE GENOMIC DNA]</scope>
    <source>
        <strain evidence="6 7">NV9</strain>
    </source>
</reference>
<keyword evidence="2" id="KW-0812">Transmembrane</keyword>
<protein>
    <recommendedName>
        <fullName evidence="8">TonB C-terminal domain-containing protein</fullName>
    </recommendedName>
</protein>
<feature type="compositionally biased region" description="Low complexity" evidence="5">
    <location>
        <begin position="146"/>
        <end position="191"/>
    </location>
</feature>
<evidence type="ECO:0008006" key="8">
    <source>
        <dbReference type="Google" id="ProtNLM"/>
    </source>
</evidence>
<gene>
    <name evidence="6" type="ORF">CHH28_00390</name>
</gene>
<evidence type="ECO:0000256" key="5">
    <source>
        <dbReference type="SAM" id="MobiDB-lite"/>
    </source>
</evidence>
<name>A0A222FDS0_9GAMM</name>
<sequence length="326" mass="35254">MAIKPRSHRRAAGSLKMEFEAAKRQRHRRFAIIALLSMSAHALLLSRCDSQLYQPTAVIHTQLQLQTAPERQQDTLSLRAKALSSAQPTAPTSPIQPAAPTTPTRAPSTMAQAAPARSATPASPAKPAAPARLIASAAKTTTPARPSTIAKATPATAPSASGLTQHQQTQQQQAQQQPTQPQRHQQSVQSQPAAEGKMTAVESSGADRNRTANLAMETPDFRQDEQQWSSDPLERSYQQRLLAHLRGHLVAPAGLHGSVRIELEIRYRQVATRVQIVDSSGSRSVDDWAVRAVLAASPFPAMPPELREPFVFRPTLTISSTVDKGP</sequence>
<dbReference type="Gene3D" id="3.30.1150.10">
    <property type="match status" value="1"/>
</dbReference>
<keyword evidence="3" id="KW-1133">Transmembrane helix</keyword>
<dbReference type="Proteomes" id="UP000202440">
    <property type="component" value="Chromosome"/>
</dbReference>
<evidence type="ECO:0000256" key="1">
    <source>
        <dbReference type="ARBA" id="ARBA00004167"/>
    </source>
</evidence>
<dbReference type="KEGG" id="bsan:CHH28_00390"/>
<dbReference type="NCBIfam" id="TIGR01352">
    <property type="entry name" value="tonB_Cterm"/>
    <property type="match status" value="1"/>
</dbReference>
<evidence type="ECO:0000313" key="6">
    <source>
        <dbReference type="EMBL" id="ASP37237.1"/>
    </source>
</evidence>
<dbReference type="Pfam" id="PF13103">
    <property type="entry name" value="TonB_2"/>
    <property type="match status" value="1"/>
</dbReference>
<dbReference type="InterPro" id="IPR006260">
    <property type="entry name" value="TonB/TolA_C"/>
</dbReference>
<dbReference type="AlphaFoldDB" id="A0A222FDS0"/>
<dbReference type="GO" id="GO:0016020">
    <property type="term" value="C:membrane"/>
    <property type="evidence" value="ECO:0007669"/>
    <property type="project" value="UniProtKB-SubCell"/>
</dbReference>
<feature type="compositionally biased region" description="Low complexity" evidence="5">
    <location>
        <begin position="86"/>
        <end position="138"/>
    </location>
</feature>
<accession>A0A222FDS0</accession>
<organism evidence="6 7">
    <name type="scientific">Bacterioplanes sanyensis</name>
    <dbReference type="NCBI Taxonomy" id="1249553"/>
    <lineage>
        <taxon>Bacteria</taxon>
        <taxon>Pseudomonadati</taxon>
        <taxon>Pseudomonadota</taxon>
        <taxon>Gammaproteobacteria</taxon>
        <taxon>Oceanospirillales</taxon>
        <taxon>Oceanospirillaceae</taxon>
        <taxon>Bacterioplanes</taxon>
    </lineage>
</organism>
<proteinExistence type="predicted"/>
<comment type="subcellular location">
    <subcellularLocation>
        <location evidence="1">Membrane</location>
        <topology evidence="1">Single-pass membrane protein</topology>
    </subcellularLocation>
</comment>
<evidence type="ECO:0000313" key="7">
    <source>
        <dbReference type="Proteomes" id="UP000202440"/>
    </source>
</evidence>
<evidence type="ECO:0000256" key="2">
    <source>
        <dbReference type="ARBA" id="ARBA00022692"/>
    </source>
</evidence>
<evidence type="ECO:0000256" key="4">
    <source>
        <dbReference type="ARBA" id="ARBA00023136"/>
    </source>
</evidence>
<dbReference type="EMBL" id="CP022530">
    <property type="protein sequence ID" value="ASP37237.1"/>
    <property type="molecule type" value="Genomic_DNA"/>
</dbReference>